<dbReference type="Proteomes" id="UP000031971">
    <property type="component" value="Unassembled WGS sequence"/>
</dbReference>
<keyword evidence="1" id="KW-0732">Signal</keyword>
<dbReference type="InterPro" id="IPR010642">
    <property type="entry name" value="Invasion_prot_B"/>
</dbReference>
<evidence type="ECO:0008006" key="4">
    <source>
        <dbReference type="Google" id="ProtNLM"/>
    </source>
</evidence>
<comment type="caution">
    <text evidence="2">The sequence shown here is derived from an EMBL/GenBank/DDBJ whole genome shotgun (WGS) entry which is preliminary data.</text>
</comment>
<dbReference type="Gene3D" id="2.60.40.1880">
    <property type="entry name" value="Invasion associated locus B (IalB) protein"/>
    <property type="match status" value="1"/>
</dbReference>
<evidence type="ECO:0000256" key="1">
    <source>
        <dbReference type="SAM" id="SignalP"/>
    </source>
</evidence>
<proteinExistence type="predicted"/>
<dbReference type="OrthoDB" id="9806572at2"/>
<dbReference type="AlphaFoldDB" id="A0A0C2YRF5"/>
<gene>
    <name evidence="2" type="ORF">CCC_00351</name>
</gene>
<keyword evidence="3" id="KW-1185">Reference proteome</keyword>
<organism evidence="2 3">
    <name type="scientific">Paramagnetospirillum magnetotacticum MS-1</name>
    <dbReference type="NCBI Taxonomy" id="272627"/>
    <lineage>
        <taxon>Bacteria</taxon>
        <taxon>Pseudomonadati</taxon>
        <taxon>Pseudomonadota</taxon>
        <taxon>Alphaproteobacteria</taxon>
        <taxon>Rhodospirillales</taxon>
        <taxon>Magnetospirillaceae</taxon>
        <taxon>Paramagnetospirillum</taxon>
    </lineage>
</organism>
<dbReference type="InterPro" id="IPR038696">
    <property type="entry name" value="IalB_sf"/>
</dbReference>
<accession>A0A0C2YRF5</accession>
<evidence type="ECO:0000313" key="3">
    <source>
        <dbReference type="Proteomes" id="UP000031971"/>
    </source>
</evidence>
<name>A0A0C2YRF5_PARME</name>
<dbReference type="EMBL" id="JXSL01000030">
    <property type="protein sequence ID" value="KIL97290.1"/>
    <property type="molecule type" value="Genomic_DNA"/>
</dbReference>
<evidence type="ECO:0000313" key="2">
    <source>
        <dbReference type="EMBL" id="KIL97290.1"/>
    </source>
</evidence>
<feature type="chain" id="PRO_5002171736" description="Mlr4354 like protein" evidence="1">
    <location>
        <begin position="22"/>
        <end position="172"/>
    </location>
</feature>
<sequence>MIVRPLVIAAILIASAGTAIAADSTKRLGKFGEWEAFSYAEGKSTTCYLAATAGKVTGGEKGKPTTTYLIVTHRPGAKSSDEVSINGVYGFKKDSSVELQVGAMKHSLFTKGDRAWAADSKADKAIIASLQKGREAILHASPAKGADIAAAFPLSGFSDALAAADKACNIKR</sequence>
<reference evidence="2 3" key="1">
    <citation type="submission" date="2015-01" db="EMBL/GenBank/DDBJ databases">
        <title>Genome Sequence of Magnetospirillum magnetotacticum Strain MS-1.</title>
        <authorList>
            <person name="Marinov G.K."/>
            <person name="Smalley M.D."/>
            <person name="DeSalvo G."/>
        </authorList>
    </citation>
    <scope>NUCLEOTIDE SEQUENCE [LARGE SCALE GENOMIC DNA]</scope>
    <source>
        <strain evidence="2 3">MS-1</strain>
    </source>
</reference>
<dbReference type="Pfam" id="PF06776">
    <property type="entry name" value="IalB"/>
    <property type="match status" value="1"/>
</dbReference>
<protein>
    <recommendedName>
        <fullName evidence="4">Mlr4354 like protein</fullName>
    </recommendedName>
</protein>
<dbReference type="STRING" id="272627.CCC_00351"/>
<dbReference type="RefSeq" id="WP_009871042.1">
    <property type="nucleotide sequence ID" value="NZ_JXSL01000030.1"/>
</dbReference>
<feature type="signal peptide" evidence="1">
    <location>
        <begin position="1"/>
        <end position="21"/>
    </location>
</feature>